<reference evidence="6 7" key="1">
    <citation type="submission" date="2010-06" db="EMBL/GenBank/DDBJ databases">
        <title>Complete sequence chromosome of Methanohalobium evestigatum Z-7303.</title>
        <authorList>
            <consortium name="US DOE Joint Genome Institute"/>
            <person name="Lucas S."/>
            <person name="Copeland A."/>
            <person name="Lapidus A."/>
            <person name="Cheng J.-F."/>
            <person name="Bruce D."/>
            <person name="Goodwin L."/>
            <person name="Pitluck S."/>
            <person name="Saunders E."/>
            <person name="Detter J.C."/>
            <person name="Han C."/>
            <person name="Tapia R."/>
            <person name="Land M."/>
            <person name="Hauser L."/>
            <person name="Kyrpides N."/>
            <person name="Mikhailova N."/>
            <person name="Sieprawska-Lupa M."/>
            <person name="Whitman W.B."/>
            <person name="Anderson I."/>
            <person name="Woyke T."/>
        </authorList>
    </citation>
    <scope>NUCLEOTIDE SEQUENCE [LARGE SCALE GENOMIC DNA]</scope>
    <source>
        <strain evidence="7">ATCC BAA-1072 / DSM 3721 / NBRC 107634 / OCM 161 / Z-7303</strain>
    </source>
</reference>
<dbReference type="PROSITE" id="PS50943">
    <property type="entry name" value="HTH_CROC1"/>
    <property type="match status" value="1"/>
</dbReference>
<dbReference type="CDD" id="cd00093">
    <property type="entry name" value="HTH_XRE"/>
    <property type="match status" value="1"/>
</dbReference>
<feature type="domain" description="HTH cro/C1-type" evidence="5">
    <location>
        <begin position="132"/>
        <end position="190"/>
    </location>
</feature>
<evidence type="ECO:0000256" key="4">
    <source>
        <dbReference type="HAMAP-Rule" id="MF_00584"/>
    </source>
</evidence>
<dbReference type="RefSeq" id="WP_013193564.1">
    <property type="nucleotide sequence ID" value="NC_014253.1"/>
</dbReference>
<keyword evidence="1 4" id="KW-0805">Transcription regulation</keyword>
<evidence type="ECO:0000256" key="2">
    <source>
        <dbReference type="ARBA" id="ARBA00023125"/>
    </source>
</evidence>
<dbReference type="GO" id="GO:0003677">
    <property type="term" value="F:DNA binding"/>
    <property type="evidence" value="ECO:0007669"/>
    <property type="project" value="UniProtKB-KW"/>
</dbReference>
<dbReference type="STRING" id="644295.Metev_0064"/>
<dbReference type="NCBIfam" id="NF003162">
    <property type="entry name" value="PRK04140.1"/>
    <property type="match status" value="1"/>
</dbReference>
<dbReference type="InterPro" id="IPR020886">
    <property type="entry name" value="MTH_967-like"/>
</dbReference>
<dbReference type="InterPro" id="IPR059051">
    <property type="entry name" value="MTH_967_PDDEXK"/>
</dbReference>
<evidence type="ECO:0000313" key="7">
    <source>
        <dbReference type="Proteomes" id="UP000000391"/>
    </source>
</evidence>
<evidence type="ECO:0000259" key="5">
    <source>
        <dbReference type="PROSITE" id="PS50943"/>
    </source>
</evidence>
<dbReference type="KEGG" id="mev:Metev_0064"/>
<sequence length="328" mass="36741">MTKDILIHQIVDVLKRANFVVSKRCNIRPRSFDITARKDDILIFCKALYNIDGLNEETAQEMKSLAKYLDGSALIVGAKTRNQMLEDGVVYIRYGIPALNVQTLYDYFVESVPPLVSAAPGGLYVSIDGDVLREARMSVSMSIGTIASQLGVSRRTISKYEEGGMDASIDIALQLEELFDVALAKSIDVLEFFDNKLQEDEENNEYETKPPEDNILNLISTLGYDVLSTNQAPFRGVSKKDTDVILTGISKYCNSMIKRAELMSSISNVTGSQSVFIIKDQCNLKSESFDSTVFIKRDELNKLLDPEDLLQLIEERMKNNNKSRSESN</sequence>
<proteinExistence type="inferred from homology"/>
<gene>
    <name evidence="6" type="ordered locus">Metev_0064</name>
</gene>
<keyword evidence="3 4" id="KW-0804">Transcription</keyword>
<dbReference type="SMART" id="SM00530">
    <property type="entry name" value="HTH_XRE"/>
    <property type="match status" value="1"/>
</dbReference>
<dbReference type="OrthoDB" id="31424at2157"/>
<dbReference type="SUPFAM" id="SSF47413">
    <property type="entry name" value="lambda repressor-like DNA-binding domains"/>
    <property type="match status" value="1"/>
</dbReference>
<dbReference type="HOGENOM" id="CLU_075726_0_0_2"/>
<dbReference type="Pfam" id="PF01381">
    <property type="entry name" value="HTH_3"/>
    <property type="match status" value="1"/>
</dbReference>
<protein>
    <recommendedName>
        <fullName evidence="4">Putative HTH-type transcriptional regulatory protein Metev_0064</fullName>
    </recommendedName>
</protein>
<dbReference type="HAMAP" id="MF_00584">
    <property type="entry name" value="HTH_type_cro_C1"/>
    <property type="match status" value="1"/>
</dbReference>
<evidence type="ECO:0000256" key="1">
    <source>
        <dbReference type="ARBA" id="ARBA00023015"/>
    </source>
</evidence>
<dbReference type="InterPro" id="IPR001387">
    <property type="entry name" value="Cro/C1-type_HTH"/>
</dbReference>
<dbReference type="AlphaFoldDB" id="D7E5X4"/>
<keyword evidence="7" id="KW-1185">Reference proteome</keyword>
<dbReference type="InterPro" id="IPR010982">
    <property type="entry name" value="Lambda_DNA-bd_dom_sf"/>
</dbReference>
<dbReference type="Gene3D" id="1.10.260.40">
    <property type="entry name" value="lambda repressor-like DNA-binding domains"/>
    <property type="match status" value="1"/>
</dbReference>
<name>D7E5X4_METEZ</name>
<evidence type="ECO:0000256" key="3">
    <source>
        <dbReference type="ARBA" id="ARBA00023163"/>
    </source>
</evidence>
<evidence type="ECO:0000313" key="6">
    <source>
        <dbReference type="EMBL" id="ADI72996.1"/>
    </source>
</evidence>
<dbReference type="Pfam" id="PF26553">
    <property type="entry name" value="PDDEXK_19"/>
    <property type="match status" value="1"/>
</dbReference>
<keyword evidence="2 4" id="KW-0238">DNA-binding</keyword>
<accession>D7E5X4</accession>
<organism evidence="6 7">
    <name type="scientific">Methanohalobium evestigatum (strain ATCC BAA-1072 / DSM 3721 / NBRC 107634 / OCM 161 / Z-7303)</name>
    <dbReference type="NCBI Taxonomy" id="644295"/>
    <lineage>
        <taxon>Archaea</taxon>
        <taxon>Methanobacteriati</taxon>
        <taxon>Methanobacteriota</taxon>
        <taxon>Stenosarchaea group</taxon>
        <taxon>Methanomicrobia</taxon>
        <taxon>Methanosarcinales</taxon>
        <taxon>Methanosarcinaceae</taxon>
        <taxon>Methanohalobium</taxon>
    </lineage>
</organism>
<dbReference type="Proteomes" id="UP000000391">
    <property type="component" value="Chromosome"/>
</dbReference>
<dbReference type="GeneID" id="9345675"/>
<dbReference type="EMBL" id="CP002069">
    <property type="protein sequence ID" value="ADI72996.1"/>
    <property type="molecule type" value="Genomic_DNA"/>
</dbReference>
<dbReference type="GO" id="GO:0003700">
    <property type="term" value="F:DNA-binding transcription factor activity"/>
    <property type="evidence" value="ECO:0007669"/>
    <property type="project" value="UniProtKB-UniRule"/>
</dbReference>